<accession>A0A1H1FRA0</accession>
<keyword evidence="1" id="KW-0472">Membrane</keyword>
<reference evidence="3 4" key="1">
    <citation type="submission" date="2016-10" db="EMBL/GenBank/DDBJ databases">
        <authorList>
            <person name="de Groot N.N."/>
        </authorList>
    </citation>
    <scope>NUCLEOTIDE SEQUENCE [LARGE SCALE GENOMIC DNA]</scope>
    <source>
        <strain evidence="3 4">CGMCC 1.10449</strain>
    </source>
</reference>
<dbReference type="EMBL" id="FNKD01000004">
    <property type="protein sequence ID" value="SDR03444.1"/>
    <property type="molecule type" value="Genomic_DNA"/>
</dbReference>
<keyword evidence="4" id="KW-1185">Reference proteome</keyword>
<organism evidence="3 4">
    <name type="scientific">Virgibacillus salinus</name>
    <dbReference type="NCBI Taxonomy" id="553311"/>
    <lineage>
        <taxon>Bacteria</taxon>
        <taxon>Bacillati</taxon>
        <taxon>Bacillota</taxon>
        <taxon>Bacilli</taxon>
        <taxon>Bacillales</taxon>
        <taxon>Bacillaceae</taxon>
        <taxon>Virgibacillus</taxon>
    </lineage>
</organism>
<protein>
    <submittedName>
        <fullName evidence="3">Putative membrane protein</fullName>
    </submittedName>
</protein>
<feature type="domain" description="SHOCT" evidence="2">
    <location>
        <begin position="41"/>
        <end position="64"/>
    </location>
</feature>
<evidence type="ECO:0000256" key="1">
    <source>
        <dbReference type="SAM" id="Phobius"/>
    </source>
</evidence>
<dbReference type="InterPro" id="IPR018649">
    <property type="entry name" value="SHOCT"/>
</dbReference>
<keyword evidence="1" id="KW-0812">Transmembrane</keyword>
<dbReference type="Proteomes" id="UP000199444">
    <property type="component" value="Unassembled WGS sequence"/>
</dbReference>
<dbReference type="AlphaFoldDB" id="A0A1H1FRA0"/>
<dbReference type="RefSeq" id="WP_092494105.1">
    <property type="nucleotide sequence ID" value="NZ_FNKD01000004.1"/>
</dbReference>
<sequence>MLLSILTEGYIRFGLYIIVAIILIVILIRFRAKKNPAKSSLDILKERHSKGEITKEEYDEARKQQKYE</sequence>
<proteinExistence type="predicted"/>
<evidence type="ECO:0000313" key="3">
    <source>
        <dbReference type="EMBL" id="SDR03444.1"/>
    </source>
</evidence>
<keyword evidence="1" id="KW-1133">Transmembrane helix</keyword>
<name>A0A1H1FRA0_9BACI</name>
<dbReference type="Pfam" id="PF09851">
    <property type="entry name" value="SHOCT"/>
    <property type="match status" value="1"/>
</dbReference>
<gene>
    <name evidence="3" type="ORF">SAMN05216231_3368</name>
</gene>
<feature type="transmembrane region" description="Helical" evidence="1">
    <location>
        <begin position="13"/>
        <end position="30"/>
    </location>
</feature>
<evidence type="ECO:0000259" key="2">
    <source>
        <dbReference type="Pfam" id="PF09851"/>
    </source>
</evidence>
<evidence type="ECO:0000313" key="4">
    <source>
        <dbReference type="Proteomes" id="UP000199444"/>
    </source>
</evidence>